<proteinExistence type="predicted"/>
<dbReference type="RefSeq" id="XP_060332071.1">
    <property type="nucleotide sequence ID" value="XM_060472783.1"/>
</dbReference>
<name>A0AA39KH67_ARMTA</name>
<dbReference type="GeneID" id="85356331"/>
<dbReference type="Proteomes" id="UP001175211">
    <property type="component" value="Unassembled WGS sequence"/>
</dbReference>
<organism evidence="2 3">
    <name type="scientific">Armillaria tabescens</name>
    <name type="common">Ringless honey mushroom</name>
    <name type="synonym">Agaricus tabescens</name>
    <dbReference type="NCBI Taxonomy" id="1929756"/>
    <lineage>
        <taxon>Eukaryota</taxon>
        <taxon>Fungi</taxon>
        <taxon>Dikarya</taxon>
        <taxon>Basidiomycota</taxon>
        <taxon>Agaricomycotina</taxon>
        <taxon>Agaricomycetes</taxon>
        <taxon>Agaricomycetidae</taxon>
        <taxon>Agaricales</taxon>
        <taxon>Marasmiineae</taxon>
        <taxon>Physalacriaceae</taxon>
        <taxon>Desarmillaria</taxon>
    </lineage>
</organism>
<evidence type="ECO:0000313" key="2">
    <source>
        <dbReference type="EMBL" id="KAK0459945.1"/>
    </source>
</evidence>
<gene>
    <name evidence="2" type="ORF">EV420DRAFT_1534022</name>
</gene>
<dbReference type="EMBL" id="JAUEPS010000013">
    <property type="protein sequence ID" value="KAK0459945.1"/>
    <property type="molecule type" value="Genomic_DNA"/>
</dbReference>
<dbReference type="Pfam" id="PF13391">
    <property type="entry name" value="HNH_2"/>
    <property type="match status" value="1"/>
</dbReference>
<accession>A0AA39KH67</accession>
<feature type="domain" description="HNH nuclease" evidence="1">
    <location>
        <begin position="87"/>
        <end position="179"/>
    </location>
</feature>
<dbReference type="InterPro" id="IPR003615">
    <property type="entry name" value="HNH_nuc"/>
</dbReference>
<dbReference type="AlphaFoldDB" id="A0AA39KH67"/>
<evidence type="ECO:0000313" key="3">
    <source>
        <dbReference type="Proteomes" id="UP001175211"/>
    </source>
</evidence>
<comment type="caution">
    <text evidence="2">The sequence shown here is derived from an EMBL/GenBank/DDBJ whole genome shotgun (WGS) entry which is preliminary data.</text>
</comment>
<protein>
    <recommendedName>
        <fullName evidence="1">HNH nuclease domain-containing protein</fullName>
    </recommendedName>
</protein>
<keyword evidence="3" id="KW-1185">Reference proteome</keyword>
<sequence>MLDHATGAEEDDGKTPRRYVACAITTADGIDQLIELANTWVWYLFWPFKANESDIRGHHSASEIATSSRPRKGTFEDMVKERDGSRCIISKVIDRKSATRALKEVVADVETAHIFKGAVAAGKRSKNSLAEYATWNILRQFIALSKEQVAELDDNIDYIYNGITLEHTLHSIFDEFGWSLCPDPDHHDRYHFEYFIGNPPLTVNGRDIGVISFEGCSAELRPRRQLIQFHYSLAKVLRASSAGKVIESIMKRFLRGGSKSFTMNANDLDIYLSSERMSLMTV</sequence>
<evidence type="ECO:0000259" key="1">
    <source>
        <dbReference type="Pfam" id="PF13391"/>
    </source>
</evidence>
<reference evidence="2" key="1">
    <citation type="submission" date="2023-06" db="EMBL/GenBank/DDBJ databases">
        <authorList>
            <consortium name="Lawrence Berkeley National Laboratory"/>
            <person name="Ahrendt S."/>
            <person name="Sahu N."/>
            <person name="Indic B."/>
            <person name="Wong-Bajracharya J."/>
            <person name="Merenyi Z."/>
            <person name="Ke H.-M."/>
            <person name="Monk M."/>
            <person name="Kocsube S."/>
            <person name="Drula E."/>
            <person name="Lipzen A."/>
            <person name="Balint B."/>
            <person name="Henrissat B."/>
            <person name="Andreopoulos B."/>
            <person name="Martin F.M."/>
            <person name="Harder C.B."/>
            <person name="Rigling D."/>
            <person name="Ford K.L."/>
            <person name="Foster G.D."/>
            <person name="Pangilinan J."/>
            <person name="Papanicolaou A."/>
            <person name="Barry K."/>
            <person name="LaButti K."/>
            <person name="Viragh M."/>
            <person name="Koriabine M."/>
            <person name="Yan M."/>
            <person name="Riley R."/>
            <person name="Champramary S."/>
            <person name="Plett K.L."/>
            <person name="Tsai I.J."/>
            <person name="Slot J."/>
            <person name="Sipos G."/>
            <person name="Plett J."/>
            <person name="Nagy L.G."/>
            <person name="Grigoriev I.V."/>
        </authorList>
    </citation>
    <scope>NUCLEOTIDE SEQUENCE</scope>
    <source>
        <strain evidence="2">CCBAS 213</strain>
    </source>
</reference>